<dbReference type="GO" id="GO:0004526">
    <property type="term" value="F:ribonuclease P activity"/>
    <property type="evidence" value="ECO:0007669"/>
    <property type="project" value="UniProtKB-UniRule"/>
</dbReference>
<accession>A0A6M2BX16</accession>
<evidence type="ECO:0000256" key="3">
    <source>
        <dbReference type="ARBA" id="ARBA00022759"/>
    </source>
</evidence>
<evidence type="ECO:0000256" key="4">
    <source>
        <dbReference type="ARBA" id="ARBA00022801"/>
    </source>
</evidence>
<dbReference type="Proteomes" id="UP000472676">
    <property type="component" value="Unassembled WGS sequence"/>
</dbReference>
<dbReference type="Pfam" id="PF00825">
    <property type="entry name" value="Ribonuclease_P"/>
    <property type="match status" value="1"/>
</dbReference>
<comment type="similarity">
    <text evidence="6">Belongs to the RnpA family.</text>
</comment>
<dbReference type="GO" id="GO:0030677">
    <property type="term" value="C:ribonuclease P complex"/>
    <property type="evidence" value="ECO:0007669"/>
    <property type="project" value="TreeGrafter"/>
</dbReference>
<protein>
    <recommendedName>
        <fullName evidence="6 7">Ribonuclease P protein component</fullName>
        <shortName evidence="6">RNase P protein</shortName>
        <shortName evidence="6">RNaseP protein</shortName>
        <ecNumber evidence="6 7">3.1.26.5</ecNumber>
    </recommendedName>
    <alternativeName>
        <fullName evidence="6">Protein C5</fullName>
    </alternativeName>
</protein>
<reference evidence="8 9" key="1">
    <citation type="journal article" date="2014" name="Int. J. Syst. Evol. Microbiol.">
        <title>Solimonas terrae sp. nov., isolated from soil.</title>
        <authorList>
            <person name="Kim S.J."/>
            <person name="Moon J.Y."/>
            <person name="Weon H.Y."/>
            <person name="Ahn J.H."/>
            <person name="Chen W.M."/>
            <person name="Kwon S.W."/>
        </authorList>
    </citation>
    <scope>NUCLEOTIDE SEQUENCE [LARGE SCALE GENOMIC DNA]</scope>
    <source>
        <strain evidence="8 9">KIS83-12</strain>
    </source>
</reference>
<dbReference type="NCBIfam" id="TIGR00188">
    <property type="entry name" value="rnpA"/>
    <property type="match status" value="1"/>
</dbReference>
<evidence type="ECO:0000313" key="8">
    <source>
        <dbReference type="EMBL" id="NGY06489.1"/>
    </source>
</evidence>
<dbReference type="Gene3D" id="3.30.230.10">
    <property type="match status" value="1"/>
</dbReference>
<dbReference type="EMBL" id="JAAMOW010000009">
    <property type="protein sequence ID" value="NGY06489.1"/>
    <property type="molecule type" value="Genomic_DNA"/>
</dbReference>
<dbReference type="GO" id="GO:0000049">
    <property type="term" value="F:tRNA binding"/>
    <property type="evidence" value="ECO:0007669"/>
    <property type="project" value="UniProtKB-UniRule"/>
</dbReference>
<dbReference type="RefSeq" id="WP_166260135.1">
    <property type="nucleotide sequence ID" value="NZ_JAAMOW010000009.1"/>
</dbReference>
<comment type="caution">
    <text evidence="8">The sequence shown here is derived from an EMBL/GenBank/DDBJ whole genome shotgun (WGS) entry which is preliminary data.</text>
</comment>
<organism evidence="8 9">
    <name type="scientific">Solimonas terrae</name>
    <dbReference type="NCBI Taxonomy" id="1396819"/>
    <lineage>
        <taxon>Bacteria</taxon>
        <taxon>Pseudomonadati</taxon>
        <taxon>Pseudomonadota</taxon>
        <taxon>Gammaproteobacteria</taxon>
        <taxon>Nevskiales</taxon>
        <taxon>Nevskiaceae</taxon>
        <taxon>Solimonas</taxon>
    </lineage>
</organism>
<evidence type="ECO:0000256" key="2">
    <source>
        <dbReference type="ARBA" id="ARBA00022722"/>
    </source>
</evidence>
<keyword evidence="3 6" id="KW-0255">Endonuclease</keyword>
<evidence type="ECO:0000256" key="6">
    <source>
        <dbReference type="HAMAP-Rule" id="MF_00227"/>
    </source>
</evidence>
<dbReference type="InterPro" id="IPR000100">
    <property type="entry name" value="RNase_P"/>
</dbReference>
<evidence type="ECO:0000256" key="7">
    <source>
        <dbReference type="NCBIfam" id="TIGR00188"/>
    </source>
</evidence>
<dbReference type="SUPFAM" id="SSF54211">
    <property type="entry name" value="Ribosomal protein S5 domain 2-like"/>
    <property type="match status" value="1"/>
</dbReference>
<dbReference type="GO" id="GO:0001682">
    <property type="term" value="P:tRNA 5'-leader removal"/>
    <property type="evidence" value="ECO:0007669"/>
    <property type="project" value="UniProtKB-UniRule"/>
</dbReference>
<keyword evidence="1 6" id="KW-0819">tRNA processing</keyword>
<keyword evidence="4 6" id="KW-0378">Hydrolase</keyword>
<gene>
    <name evidence="6 8" type="primary">rnpA</name>
    <name evidence="8" type="ORF">G7Y85_17075</name>
</gene>
<dbReference type="InterPro" id="IPR014721">
    <property type="entry name" value="Ribsml_uS5_D2-typ_fold_subgr"/>
</dbReference>
<comment type="catalytic activity">
    <reaction evidence="6">
        <text>Endonucleolytic cleavage of RNA, removing 5'-extranucleotides from tRNA precursor.</text>
        <dbReference type="EC" id="3.1.26.5"/>
    </reaction>
</comment>
<dbReference type="GO" id="GO:0042781">
    <property type="term" value="F:3'-tRNA processing endoribonuclease activity"/>
    <property type="evidence" value="ECO:0007669"/>
    <property type="project" value="TreeGrafter"/>
</dbReference>
<keyword evidence="9" id="KW-1185">Reference proteome</keyword>
<dbReference type="HAMAP" id="MF_00227">
    <property type="entry name" value="RNase_P"/>
    <property type="match status" value="1"/>
</dbReference>
<dbReference type="PANTHER" id="PTHR33992">
    <property type="entry name" value="RIBONUCLEASE P PROTEIN COMPONENT"/>
    <property type="match status" value="1"/>
</dbReference>
<keyword evidence="2 6" id="KW-0540">Nuclease</keyword>
<evidence type="ECO:0000256" key="5">
    <source>
        <dbReference type="ARBA" id="ARBA00022884"/>
    </source>
</evidence>
<sequence length="134" mass="14713">MDKAARFPRRARLLKPAEFKAVFEGGARIHERGLTAVSVANNLAHARLGLAISKKALPLSVDRNRLKRKIRDTFRLNHRNLPAVDLVILAKPGSRTLTAPQMRQCLERLWTRIAASSVTASSPAPSSSSAPIRS</sequence>
<proteinExistence type="inferred from homology"/>
<evidence type="ECO:0000256" key="1">
    <source>
        <dbReference type="ARBA" id="ARBA00022694"/>
    </source>
</evidence>
<dbReference type="AlphaFoldDB" id="A0A6M2BX16"/>
<dbReference type="PANTHER" id="PTHR33992:SF1">
    <property type="entry name" value="RIBONUCLEASE P PROTEIN COMPONENT"/>
    <property type="match status" value="1"/>
</dbReference>
<comment type="subunit">
    <text evidence="6">Consists of a catalytic RNA component (M1 or rnpB) and a protein subunit.</text>
</comment>
<evidence type="ECO:0000313" key="9">
    <source>
        <dbReference type="Proteomes" id="UP000472676"/>
    </source>
</evidence>
<keyword evidence="5 6" id="KW-0694">RNA-binding</keyword>
<comment type="function">
    <text evidence="6">RNaseP catalyzes the removal of the 5'-leader sequence from pre-tRNA to produce the mature 5'-terminus. It can also cleave other RNA substrates such as 4.5S RNA. The protein component plays an auxiliary but essential role in vivo by binding to the 5'-leader sequence and broadening the substrate specificity of the ribozyme.</text>
</comment>
<name>A0A6M2BX16_9GAMM</name>
<dbReference type="InterPro" id="IPR020568">
    <property type="entry name" value="Ribosomal_Su5_D2-typ_SF"/>
</dbReference>
<dbReference type="EC" id="3.1.26.5" evidence="6 7"/>